<dbReference type="SUPFAM" id="SSF50156">
    <property type="entry name" value="PDZ domain-like"/>
    <property type="match status" value="1"/>
</dbReference>
<feature type="domain" description="PDZ" evidence="2">
    <location>
        <begin position="23"/>
        <end position="108"/>
    </location>
</feature>
<keyword evidence="1" id="KW-0732">Signal</keyword>
<dbReference type="Proteomes" id="UP000276260">
    <property type="component" value="Unassembled WGS sequence"/>
</dbReference>
<dbReference type="SMART" id="SM00228">
    <property type="entry name" value="PDZ"/>
    <property type="match status" value="1"/>
</dbReference>
<gene>
    <name evidence="3" type="ORF">EIK76_15225</name>
</gene>
<protein>
    <submittedName>
        <fullName evidence="3">Signaling protein</fullName>
    </submittedName>
</protein>
<dbReference type="Gene3D" id="2.30.42.10">
    <property type="match status" value="1"/>
</dbReference>
<dbReference type="InterPro" id="IPR036034">
    <property type="entry name" value="PDZ_sf"/>
</dbReference>
<dbReference type="OrthoDB" id="6296266at2"/>
<dbReference type="Pfam" id="PF00595">
    <property type="entry name" value="PDZ"/>
    <property type="match status" value="1"/>
</dbReference>
<proteinExistence type="predicted"/>
<evidence type="ECO:0000256" key="1">
    <source>
        <dbReference type="SAM" id="SignalP"/>
    </source>
</evidence>
<comment type="caution">
    <text evidence="3">The sequence shown here is derived from an EMBL/GenBank/DDBJ whole genome shotgun (WGS) entry which is preliminary data.</text>
</comment>
<reference evidence="3 4" key="1">
    <citation type="submission" date="2018-11" db="EMBL/GenBank/DDBJ databases">
        <title>Draft genome analysis of Rheinheimera mesophila isolated from an industrial waste site.</title>
        <authorList>
            <person name="Yu Q."/>
            <person name="Qi Y."/>
            <person name="Zhang H."/>
            <person name="Lu Y."/>
            <person name="Pu J."/>
        </authorList>
    </citation>
    <scope>NUCLEOTIDE SEQUENCE [LARGE SCALE GENOMIC DNA]</scope>
    <source>
        <strain evidence="3 4">IITR13</strain>
    </source>
</reference>
<evidence type="ECO:0000313" key="3">
    <source>
        <dbReference type="EMBL" id="RRJ19779.1"/>
    </source>
</evidence>
<sequence length="120" mass="12381">MIKVNKKILLSAAFCWVFTSTTALAAEKGKIGLSLDIAVEGGFFNSKLATVKVKSLVAGGAAEKAGVLVGDQILKIADCAIPGCPAGDAKDLLKKNKGESVSFLIKQADGTELTKTVIAE</sequence>
<dbReference type="PROSITE" id="PS50106">
    <property type="entry name" value="PDZ"/>
    <property type="match status" value="1"/>
</dbReference>
<feature type="chain" id="PRO_5018329821" evidence="1">
    <location>
        <begin position="26"/>
        <end position="120"/>
    </location>
</feature>
<evidence type="ECO:0000313" key="4">
    <source>
        <dbReference type="Proteomes" id="UP000276260"/>
    </source>
</evidence>
<organism evidence="3 4">
    <name type="scientific">Rheinheimera mesophila</name>
    <dbReference type="NCBI Taxonomy" id="1547515"/>
    <lineage>
        <taxon>Bacteria</taxon>
        <taxon>Pseudomonadati</taxon>
        <taxon>Pseudomonadota</taxon>
        <taxon>Gammaproteobacteria</taxon>
        <taxon>Chromatiales</taxon>
        <taxon>Chromatiaceae</taxon>
        <taxon>Rheinheimera</taxon>
    </lineage>
</organism>
<dbReference type="InterPro" id="IPR001478">
    <property type="entry name" value="PDZ"/>
</dbReference>
<name>A0A3P3QH48_9GAMM</name>
<evidence type="ECO:0000259" key="2">
    <source>
        <dbReference type="PROSITE" id="PS50106"/>
    </source>
</evidence>
<accession>A0A3P3QH48</accession>
<feature type="signal peptide" evidence="1">
    <location>
        <begin position="1"/>
        <end position="25"/>
    </location>
</feature>
<dbReference type="EMBL" id="RRCF01000004">
    <property type="protein sequence ID" value="RRJ19779.1"/>
    <property type="molecule type" value="Genomic_DNA"/>
</dbReference>
<dbReference type="AlphaFoldDB" id="A0A3P3QH48"/>
<keyword evidence="4" id="KW-1185">Reference proteome</keyword>